<gene>
    <name evidence="2" type="ORF">NEOLI_001103</name>
</gene>
<evidence type="ECO:0000256" key="1">
    <source>
        <dbReference type="SAM" id="MobiDB-lite"/>
    </source>
</evidence>
<evidence type="ECO:0000313" key="2">
    <source>
        <dbReference type="EMBL" id="OLL27053.1"/>
    </source>
</evidence>
<dbReference type="AlphaFoldDB" id="A0A1U7LWV8"/>
<comment type="caution">
    <text evidence="2">The sequence shown here is derived from an EMBL/GenBank/DDBJ whole genome shotgun (WGS) entry which is preliminary data.</text>
</comment>
<proteinExistence type="predicted"/>
<organism evidence="2 3">
    <name type="scientific">Neolecta irregularis (strain DAH-3)</name>
    <dbReference type="NCBI Taxonomy" id="1198029"/>
    <lineage>
        <taxon>Eukaryota</taxon>
        <taxon>Fungi</taxon>
        <taxon>Dikarya</taxon>
        <taxon>Ascomycota</taxon>
        <taxon>Taphrinomycotina</taxon>
        <taxon>Neolectales</taxon>
        <taxon>Neolectaceae</taxon>
        <taxon>Neolecta</taxon>
    </lineage>
</organism>
<protein>
    <submittedName>
        <fullName evidence="2">Uncharacterized protein</fullName>
    </submittedName>
</protein>
<accession>A0A1U7LWV8</accession>
<dbReference type="Proteomes" id="UP000186594">
    <property type="component" value="Unassembled WGS sequence"/>
</dbReference>
<keyword evidence="3" id="KW-1185">Reference proteome</keyword>
<feature type="region of interest" description="Disordered" evidence="1">
    <location>
        <begin position="232"/>
        <end position="257"/>
    </location>
</feature>
<dbReference type="EMBL" id="LXFE01000124">
    <property type="protein sequence ID" value="OLL27053.1"/>
    <property type="molecule type" value="Genomic_DNA"/>
</dbReference>
<name>A0A1U7LWV8_NEOID</name>
<evidence type="ECO:0000313" key="3">
    <source>
        <dbReference type="Proteomes" id="UP000186594"/>
    </source>
</evidence>
<reference evidence="2 3" key="1">
    <citation type="submission" date="2016-04" db="EMBL/GenBank/DDBJ databases">
        <title>Evolutionary innovation and constraint leading to complex multicellularity in the Ascomycota.</title>
        <authorList>
            <person name="Cisse O."/>
            <person name="Nguyen A."/>
            <person name="Hewitt D.A."/>
            <person name="Jedd G."/>
            <person name="Stajich J.E."/>
        </authorList>
    </citation>
    <scope>NUCLEOTIDE SEQUENCE [LARGE SCALE GENOMIC DNA]</scope>
    <source>
        <strain evidence="2 3">DAH-3</strain>
    </source>
</reference>
<feature type="compositionally biased region" description="Polar residues" evidence="1">
    <location>
        <begin position="241"/>
        <end position="250"/>
    </location>
</feature>
<feature type="non-terminal residue" evidence="2">
    <location>
        <position position="1"/>
    </location>
</feature>
<sequence>CGVHNYAHKFLLPQTTSIHYKPIPHYGSHKLLLHSSSYMSCPFPSSCRMDLAVTPTIHMPIKWTLEGTLKQINKIYPYLNAPEAIEKFFESYTWVYYHMPQNSKWTFAAERLLTEAREMIEKDDPDFYSLLCSVTQDNTQHLPLSELIDISVLPVFVNEVIDLETVSIISDPISDRECTPTISLPFGVQVKEEPISPKFPEKDMHEPVPSAESTQINIKLEEKDTTQLNTTIVEPLKQPGPDQNGSSSPSIPEYSNCAMNDDSKAIGTNDLPHIADSPSRAVYYQPPSSTQAYPPTLYHQPQIYPYHQEEFDHNHQFATGHKYGQMGFMQMNFQEAAMYNPHYYHPSISSLNPNAPSHPYQYQGHLSKVNSPIPILKKAKSLPSVLMKTVEDNTLHGKKLCS</sequence>